<feature type="non-terminal residue" evidence="2">
    <location>
        <position position="1"/>
    </location>
</feature>
<dbReference type="SUPFAM" id="SSF63825">
    <property type="entry name" value="YWTD domain"/>
    <property type="match status" value="1"/>
</dbReference>
<dbReference type="Gene3D" id="2.120.10.30">
    <property type="entry name" value="TolB, C-terminal domain"/>
    <property type="match status" value="1"/>
</dbReference>
<evidence type="ECO:0000256" key="1">
    <source>
        <dbReference type="ARBA" id="ARBA00022737"/>
    </source>
</evidence>
<dbReference type="InterPro" id="IPR001258">
    <property type="entry name" value="NHL_repeat"/>
</dbReference>
<sequence length="123" mass="14146">DLDDLVEAALQFYGEKKVLDDHPIPEVLEKEKDTRLLMSPLKFPGKLATDITNNRLFISDSNNHRIVVTDLEGRFIMQVGSNEEEVLRDGTFEYATFNRPQGLAYDPKKKCVVCSRHRKSCFE</sequence>
<reference evidence="2 3" key="1">
    <citation type="journal article" date="2021" name="Nat. Plants">
        <title>The Taxus genome provides insights into paclitaxel biosynthesis.</title>
        <authorList>
            <person name="Xiong X."/>
            <person name="Gou J."/>
            <person name="Liao Q."/>
            <person name="Li Y."/>
            <person name="Zhou Q."/>
            <person name="Bi G."/>
            <person name="Li C."/>
            <person name="Du R."/>
            <person name="Wang X."/>
            <person name="Sun T."/>
            <person name="Guo L."/>
            <person name="Liang H."/>
            <person name="Lu P."/>
            <person name="Wu Y."/>
            <person name="Zhang Z."/>
            <person name="Ro D.K."/>
            <person name="Shang Y."/>
            <person name="Huang S."/>
            <person name="Yan J."/>
        </authorList>
    </citation>
    <scope>NUCLEOTIDE SEQUENCE [LARGE SCALE GENOMIC DNA]</scope>
    <source>
        <strain evidence="2">Ta-2019</strain>
    </source>
</reference>
<dbReference type="Proteomes" id="UP000824469">
    <property type="component" value="Unassembled WGS sequence"/>
</dbReference>
<dbReference type="PANTHER" id="PTHR46388">
    <property type="entry name" value="NHL REPEAT-CONTAINING PROTEIN 2"/>
    <property type="match status" value="1"/>
</dbReference>
<protein>
    <submittedName>
        <fullName evidence="2">Uncharacterized protein</fullName>
    </submittedName>
</protein>
<evidence type="ECO:0000313" key="3">
    <source>
        <dbReference type="Proteomes" id="UP000824469"/>
    </source>
</evidence>
<organism evidence="2 3">
    <name type="scientific">Taxus chinensis</name>
    <name type="common">Chinese yew</name>
    <name type="synonym">Taxus wallichiana var. chinensis</name>
    <dbReference type="NCBI Taxonomy" id="29808"/>
    <lineage>
        <taxon>Eukaryota</taxon>
        <taxon>Viridiplantae</taxon>
        <taxon>Streptophyta</taxon>
        <taxon>Embryophyta</taxon>
        <taxon>Tracheophyta</taxon>
        <taxon>Spermatophyta</taxon>
        <taxon>Pinopsida</taxon>
        <taxon>Pinidae</taxon>
        <taxon>Conifers II</taxon>
        <taxon>Cupressales</taxon>
        <taxon>Taxaceae</taxon>
        <taxon>Taxus</taxon>
    </lineage>
</organism>
<dbReference type="PANTHER" id="PTHR46388:SF2">
    <property type="entry name" value="NHL REPEAT-CONTAINING PROTEIN 2"/>
    <property type="match status" value="1"/>
</dbReference>
<keyword evidence="1" id="KW-0677">Repeat</keyword>
<gene>
    <name evidence="2" type="ORF">KI387_017353</name>
</gene>
<dbReference type="InterPro" id="IPR011042">
    <property type="entry name" value="6-blade_b-propeller_TolB-like"/>
</dbReference>
<keyword evidence="3" id="KW-1185">Reference proteome</keyword>
<feature type="non-terminal residue" evidence="2">
    <location>
        <position position="123"/>
    </location>
</feature>
<accession>A0AA38LFR0</accession>
<evidence type="ECO:0000313" key="2">
    <source>
        <dbReference type="EMBL" id="KAH9322714.1"/>
    </source>
</evidence>
<dbReference type="Pfam" id="PF01436">
    <property type="entry name" value="NHL"/>
    <property type="match status" value="1"/>
</dbReference>
<dbReference type="EMBL" id="JAHRHJ020000003">
    <property type="protein sequence ID" value="KAH9322714.1"/>
    <property type="molecule type" value="Genomic_DNA"/>
</dbReference>
<comment type="caution">
    <text evidence="2">The sequence shown here is derived from an EMBL/GenBank/DDBJ whole genome shotgun (WGS) entry which is preliminary data.</text>
</comment>
<name>A0AA38LFR0_TAXCH</name>
<proteinExistence type="predicted"/>
<dbReference type="AlphaFoldDB" id="A0AA38LFR0"/>